<sequence length="121" mass="13649">MGAGKTCTNGSWVDIDIGKTAAGDGKYKDACDNTINVHKTDDKPDKGYKRYTHSFSSNQYIGGIYYNGKQQDSIRVTDSAYYEKSVTVYYLGYDDIHGKEKNMKLIKKTNFLQYSKKSVLS</sequence>
<keyword evidence="2" id="KW-1185">Reference proteome</keyword>
<dbReference type="KEGG" id="beq:BEWA_039110"/>
<gene>
    <name evidence="1" type="ORF">BEWA_039110</name>
</gene>
<proteinExistence type="predicted"/>
<dbReference type="VEuPathDB" id="PiroplasmaDB:BEWA_039110"/>
<name>L1LFE9_THEEQ</name>
<reference evidence="1 2" key="1">
    <citation type="journal article" date="2012" name="BMC Genomics">
        <title>Comparative genomic analysis and phylogenetic position of Theileria equi.</title>
        <authorList>
            <person name="Kappmeyer L.S."/>
            <person name="Thiagarajan M."/>
            <person name="Herndon D.R."/>
            <person name="Ramsay J.D."/>
            <person name="Caler E."/>
            <person name="Djikeng A."/>
            <person name="Gillespie J.J."/>
            <person name="Lau A.O."/>
            <person name="Roalson E.H."/>
            <person name="Silva J.C."/>
            <person name="Silva M.G."/>
            <person name="Suarez C.E."/>
            <person name="Ueti M.W."/>
            <person name="Nene V.M."/>
            <person name="Mealey R.H."/>
            <person name="Knowles D.P."/>
            <person name="Brayton K.A."/>
        </authorList>
    </citation>
    <scope>NUCLEOTIDE SEQUENCE [LARGE SCALE GENOMIC DNA]</scope>
    <source>
        <strain evidence="1 2">WA</strain>
    </source>
</reference>
<organism evidence="1 2">
    <name type="scientific">Theileria equi strain WA</name>
    <dbReference type="NCBI Taxonomy" id="1537102"/>
    <lineage>
        <taxon>Eukaryota</taxon>
        <taxon>Sar</taxon>
        <taxon>Alveolata</taxon>
        <taxon>Apicomplexa</taxon>
        <taxon>Aconoidasida</taxon>
        <taxon>Piroplasmida</taxon>
        <taxon>Theileriidae</taxon>
        <taxon>Theileria</taxon>
    </lineage>
</organism>
<dbReference type="AlphaFoldDB" id="L1LFE9"/>
<dbReference type="EMBL" id="ACOU01000002">
    <property type="protein sequence ID" value="EKX73873.1"/>
    <property type="molecule type" value="Genomic_DNA"/>
</dbReference>
<dbReference type="GeneID" id="15803237"/>
<accession>L1LFE9</accession>
<dbReference type="Proteomes" id="UP000031512">
    <property type="component" value="Unassembled WGS sequence"/>
</dbReference>
<evidence type="ECO:0000313" key="1">
    <source>
        <dbReference type="EMBL" id="EKX73873.1"/>
    </source>
</evidence>
<evidence type="ECO:0000313" key="2">
    <source>
        <dbReference type="Proteomes" id="UP000031512"/>
    </source>
</evidence>
<protein>
    <submittedName>
        <fullName evidence="1">Uncharacterized protein</fullName>
    </submittedName>
</protein>
<dbReference type="RefSeq" id="XP_004833325.1">
    <property type="nucleotide sequence ID" value="XM_004833268.1"/>
</dbReference>
<comment type="caution">
    <text evidence="1">The sequence shown here is derived from an EMBL/GenBank/DDBJ whole genome shotgun (WGS) entry which is preliminary data.</text>
</comment>